<organism evidence="1 2">
    <name type="scientific">Onchocerca volvulus</name>
    <dbReference type="NCBI Taxonomy" id="6282"/>
    <lineage>
        <taxon>Eukaryota</taxon>
        <taxon>Metazoa</taxon>
        <taxon>Ecdysozoa</taxon>
        <taxon>Nematoda</taxon>
        <taxon>Chromadorea</taxon>
        <taxon>Rhabditida</taxon>
        <taxon>Spirurina</taxon>
        <taxon>Spiruromorpha</taxon>
        <taxon>Filarioidea</taxon>
        <taxon>Onchocercidae</taxon>
        <taxon>Onchocerca</taxon>
    </lineage>
</organism>
<dbReference type="EMBL" id="CMVM020000180">
    <property type="status" value="NOT_ANNOTATED_CDS"/>
    <property type="molecule type" value="Genomic_DNA"/>
</dbReference>
<evidence type="ECO:0000313" key="1">
    <source>
        <dbReference type="EnsemblMetazoa" id="OVOC6729.1"/>
    </source>
</evidence>
<keyword evidence="2" id="KW-1185">Reference proteome</keyword>
<sequence length="173" mass="19200">MVMVGDFISLMVSSREIAVVGDIIRPSNISSRSRGFQDGPLTIYLLTLYFLRDILLSSNRRPTTTAQPTDGILVPLCVSLSCFACLDLIVLSPHTTRRLLSVHLATMWCMFLPPCTFCRPLYPSFLPRPFLSFLKAALCLNVAASKVIGEIRTLFTAYNGSINQFGSVQTFEI</sequence>
<name>A0A8R1Y1K3_ONCVO</name>
<reference evidence="1" key="2">
    <citation type="submission" date="2022-06" db="UniProtKB">
        <authorList>
            <consortium name="EnsemblMetazoa"/>
        </authorList>
    </citation>
    <scope>IDENTIFICATION</scope>
</reference>
<proteinExistence type="predicted"/>
<dbReference type="EnsemblMetazoa" id="OVOC6729.1">
    <property type="protein sequence ID" value="OVOC6729.1"/>
    <property type="gene ID" value="WBGene00243538"/>
</dbReference>
<dbReference type="Proteomes" id="UP000024404">
    <property type="component" value="Unassembled WGS sequence"/>
</dbReference>
<accession>A0A8R1Y1K3</accession>
<evidence type="ECO:0000313" key="2">
    <source>
        <dbReference type="Proteomes" id="UP000024404"/>
    </source>
</evidence>
<reference evidence="2" key="1">
    <citation type="submission" date="2013-10" db="EMBL/GenBank/DDBJ databases">
        <title>Genome sequencing of Onchocerca volvulus.</title>
        <authorList>
            <person name="Cotton J."/>
            <person name="Tsai J."/>
            <person name="Stanley E."/>
            <person name="Tracey A."/>
            <person name="Holroyd N."/>
            <person name="Lustigman S."/>
            <person name="Berriman M."/>
        </authorList>
    </citation>
    <scope>NUCLEOTIDE SEQUENCE</scope>
</reference>
<dbReference type="AlphaFoldDB" id="A0A8R1Y1K3"/>
<protein>
    <submittedName>
        <fullName evidence="1">Uncharacterized protein</fullName>
    </submittedName>
</protein>